<dbReference type="Proteomes" id="UP000293912">
    <property type="component" value="Chromosome"/>
</dbReference>
<protein>
    <submittedName>
        <fullName evidence="1">Uncharacterized protein</fullName>
    </submittedName>
</protein>
<name>A0A4V1ABK8_HYDPS</name>
<gene>
    <name evidence="1" type="ORF">HPF_11490</name>
</gene>
<sequence length="46" mass="5055">MLALTFSGQPALLFTIIGLGEGRTYLAHQLTKALLTHRYIGKAVIR</sequence>
<reference evidence="1 2" key="1">
    <citation type="submission" date="2019-03" db="EMBL/GenBank/DDBJ databases">
        <authorList>
            <person name="Sebastian G."/>
            <person name="Baumann P."/>
            <person name="Ruckert C."/>
            <person name="Kalinowski J."/>
            <person name="Nebel B."/>
            <person name="Takors R."/>
            <person name="Blombach B."/>
        </authorList>
    </citation>
    <scope>NUCLEOTIDE SEQUENCE [LARGE SCALE GENOMIC DNA]</scope>
    <source>
        <strain evidence="1 2">DSM 1084</strain>
    </source>
</reference>
<dbReference type="KEGG" id="hpse:HPF_11490"/>
<proteinExistence type="predicted"/>
<accession>A0A4V1ABK8</accession>
<keyword evidence="2" id="KW-1185">Reference proteome</keyword>
<dbReference type="EMBL" id="CP037867">
    <property type="protein sequence ID" value="QBM28313.1"/>
    <property type="molecule type" value="Genomic_DNA"/>
</dbReference>
<evidence type="ECO:0000313" key="2">
    <source>
        <dbReference type="Proteomes" id="UP000293912"/>
    </source>
</evidence>
<dbReference type="AlphaFoldDB" id="A0A4V1ABK8"/>
<evidence type="ECO:0000313" key="1">
    <source>
        <dbReference type="EMBL" id="QBM28313.1"/>
    </source>
</evidence>
<organism evidence="1 2">
    <name type="scientific">Hydrogenophaga pseudoflava</name>
    <name type="common">Pseudomonas carboxydoflava</name>
    <dbReference type="NCBI Taxonomy" id="47421"/>
    <lineage>
        <taxon>Bacteria</taxon>
        <taxon>Pseudomonadati</taxon>
        <taxon>Pseudomonadota</taxon>
        <taxon>Betaproteobacteria</taxon>
        <taxon>Burkholderiales</taxon>
        <taxon>Comamonadaceae</taxon>
        <taxon>Hydrogenophaga</taxon>
    </lineage>
</organism>